<gene>
    <name evidence="11" type="ORF">DCAR_0311865</name>
</gene>
<dbReference type="Gene3D" id="3.30.40.10">
    <property type="entry name" value="Zinc/RING finger domain, C3HC4 (zinc finger)"/>
    <property type="match status" value="1"/>
</dbReference>
<keyword evidence="12" id="KW-1185">Reference proteome</keyword>
<dbReference type="EMBL" id="CP093345">
    <property type="protein sequence ID" value="WOG92592.1"/>
    <property type="molecule type" value="Genomic_DNA"/>
</dbReference>
<dbReference type="KEGG" id="dcr:108213467"/>
<dbReference type="FunFam" id="3.30.40.10:FF:000022">
    <property type="entry name" value="E3 ubiquitin-protein ligase RING1-like"/>
    <property type="match status" value="1"/>
</dbReference>
<dbReference type="Pfam" id="PF06547">
    <property type="entry name" value="DUF1117"/>
    <property type="match status" value="1"/>
</dbReference>
<dbReference type="AlphaFoldDB" id="A0AAF0WMY5"/>
<feature type="compositionally biased region" description="Acidic residues" evidence="9">
    <location>
        <begin position="229"/>
        <end position="241"/>
    </location>
</feature>
<protein>
    <recommendedName>
        <fullName evidence="2">RING-type E3 ubiquitin transferase</fullName>
        <ecNumber evidence="2">2.3.2.27</ecNumber>
    </recommendedName>
</protein>
<dbReference type="PANTHER" id="PTHR15710:SF217">
    <property type="entry name" value="E3 UBIQUITIN-PROTEIN LIGASE RDUF2"/>
    <property type="match status" value="1"/>
</dbReference>
<reference evidence="11" key="2">
    <citation type="submission" date="2022-03" db="EMBL/GenBank/DDBJ databases">
        <title>Draft title - Genomic analysis of global carrot germplasm unveils the trajectory of domestication and the origin of high carotenoid orange carrot.</title>
        <authorList>
            <person name="Iorizzo M."/>
            <person name="Ellison S."/>
            <person name="Senalik D."/>
            <person name="Macko-Podgorni A."/>
            <person name="Grzebelus D."/>
            <person name="Bostan H."/>
            <person name="Rolling W."/>
            <person name="Curaba J."/>
            <person name="Simon P."/>
        </authorList>
    </citation>
    <scope>NUCLEOTIDE SEQUENCE</scope>
    <source>
        <tissue evidence="11">Leaf</tissue>
    </source>
</reference>
<dbReference type="Pfam" id="PF14369">
    <property type="entry name" value="Zn_ribbon_19"/>
    <property type="match status" value="1"/>
</dbReference>
<dbReference type="GO" id="GO:0008270">
    <property type="term" value="F:zinc ion binding"/>
    <property type="evidence" value="ECO:0007669"/>
    <property type="project" value="UniProtKB-KW"/>
</dbReference>
<dbReference type="InterPro" id="IPR001841">
    <property type="entry name" value="Znf_RING"/>
</dbReference>
<evidence type="ECO:0000256" key="3">
    <source>
        <dbReference type="ARBA" id="ARBA00022679"/>
    </source>
</evidence>
<keyword evidence="5 8" id="KW-0863">Zinc-finger</keyword>
<feature type="domain" description="RING-type" evidence="10">
    <location>
        <begin position="136"/>
        <end position="177"/>
    </location>
</feature>
<evidence type="ECO:0000256" key="4">
    <source>
        <dbReference type="ARBA" id="ARBA00022723"/>
    </source>
</evidence>
<evidence type="ECO:0000256" key="1">
    <source>
        <dbReference type="ARBA" id="ARBA00000900"/>
    </source>
</evidence>
<keyword evidence="6" id="KW-0833">Ubl conjugation pathway</keyword>
<evidence type="ECO:0000256" key="2">
    <source>
        <dbReference type="ARBA" id="ARBA00012483"/>
    </source>
</evidence>
<evidence type="ECO:0000256" key="6">
    <source>
        <dbReference type="ARBA" id="ARBA00022786"/>
    </source>
</evidence>
<sequence length="305" mass="33767">MESTEPSHWCHGCNSYVRVHEGQSVVCLDCGAGFVETIRDNAATFEPHYNPFIVLRRIEDTGSYELLYDDCSGQGLRPLLPGMSELVMGRGFDRVLEHFIRSDTMTVTQPPAAKAAVDALPAVKINLGHIISDAHCAVCTEAFEANALARELPCKHLYHSDCILPWLEIRNSCPVCRYELAPDVAEMDELEADNDEEPMGLIIWRLPRGGYAIGRFNGGRGLSEGEAPGADDEMDDEDDVDGSSSTSRSWSRSGMRRGGIRHAFRSVLSFFGRFRSSSSSRLNMEVGFSEDLSRGNSRRRVIVDA</sequence>
<dbReference type="GO" id="GO:0005737">
    <property type="term" value="C:cytoplasm"/>
    <property type="evidence" value="ECO:0007669"/>
    <property type="project" value="TreeGrafter"/>
</dbReference>
<evidence type="ECO:0000256" key="9">
    <source>
        <dbReference type="SAM" id="MobiDB-lite"/>
    </source>
</evidence>
<dbReference type="SUPFAM" id="SSF57850">
    <property type="entry name" value="RING/U-box"/>
    <property type="match status" value="1"/>
</dbReference>
<keyword evidence="7" id="KW-0862">Zinc</keyword>
<evidence type="ECO:0000256" key="7">
    <source>
        <dbReference type="ARBA" id="ARBA00022833"/>
    </source>
</evidence>
<name>A0AAF0WMY5_DAUCS</name>
<keyword evidence="4" id="KW-0479">Metal-binding</keyword>
<comment type="catalytic activity">
    <reaction evidence="1">
        <text>S-ubiquitinyl-[E2 ubiquitin-conjugating enzyme]-L-cysteine + [acceptor protein]-L-lysine = [E2 ubiquitin-conjugating enzyme]-L-cysteine + N(6)-ubiquitinyl-[acceptor protein]-L-lysine.</text>
        <dbReference type="EC" id="2.3.2.27"/>
    </reaction>
</comment>
<dbReference type="EC" id="2.3.2.27" evidence="2"/>
<evidence type="ECO:0000256" key="5">
    <source>
        <dbReference type="ARBA" id="ARBA00022771"/>
    </source>
</evidence>
<dbReference type="Proteomes" id="UP000077755">
    <property type="component" value="Chromosome 3"/>
</dbReference>
<dbReference type="InterPro" id="IPR039525">
    <property type="entry name" value="RNF126-like_zinc-ribbon"/>
</dbReference>
<dbReference type="Pfam" id="PF13639">
    <property type="entry name" value="zf-RING_2"/>
    <property type="match status" value="1"/>
</dbReference>
<dbReference type="PANTHER" id="PTHR15710">
    <property type="entry name" value="E3 UBIQUITIN-PROTEIN LIGASE PRAJA"/>
    <property type="match status" value="1"/>
</dbReference>
<organism evidence="11 12">
    <name type="scientific">Daucus carota subsp. sativus</name>
    <name type="common">Carrot</name>
    <dbReference type="NCBI Taxonomy" id="79200"/>
    <lineage>
        <taxon>Eukaryota</taxon>
        <taxon>Viridiplantae</taxon>
        <taxon>Streptophyta</taxon>
        <taxon>Embryophyta</taxon>
        <taxon>Tracheophyta</taxon>
        <taxon>Spermatophyta</taxon>
        <taxon>Magnoliopsida</taxon>
        <taxon>eudicotyledons</taxon>
        <taxon>Gunneridae</taxon>
        <taxon>Pentapetalae</taxon>
        <taxon>asterids</taxon>
        <taxon>campanulids</taxon>
        <taxon>Apiales</taxon>
        <taxon>Apiaceae</taxon>
        <taxon>Apioideae</taxon>
        <taxon>Scandiceae</taxon>
        <taxon>Daucinae</taxon>
        <taxon>Daucus</taxon>
        <taxon>Daucus sect. Daucus</taxon>
    </lineage>
</organism>
<dbReference type="GO" id="GO:0016567">
    <property type="term" value="P:protein ubiquitination"/>
    <property type="evidence" value="ECO:0007669"/>
    <property type="project" value="TreeGrafter"/>
</dbReference>
<feature type="compositionally biased region" description="Low complexity" evidence="9">
    <location>
        <begin position="242"/>
        <end position="253"/>
    </location>
</feature>
<proteinExistence type="predicted"/>
<evidence type="ECO:0000259" key="10">
    <source>
        <dbReference type="PROSITE" id="PS50089"/>
    </source>
</evidence>
<dbReference type="InterPro" id="IPR013083">
    <property type="entry name" value="Znf_RING/FYVE/PHD"/>
</dbReference>
<dbReference type="GO" id="GO:0061630">
    <property type="term" value="F:ubiquitin protein ligase activity"/>
    <property type="evidence" value="ECO:0007669"/>
    <property type="project" value="UniProtKB-EC"/>
</dbReference>
<evidence type="ECO:0000313" key="12">
    <source>
        <dbReference type="Proteomes" id="UP000077755"/>
    </source>
</evidence>
<feature type="region of interest" description="Disordered" evidence="9">
    <location>
        <begin position="222"/>
        <end position="254"/>
    </location>
</feature>
<dbReference type="InterPro" id="IPR010543">
    <property type="entry name" value="DUF1117"/>
</dbReference>
<keyword evidence="3" id="KW-0808">Transferase</keyword>
<dbReference type="SMART" id="SM00184">
    <property type="entry name" value="RING"/>
    <property type="match status" value="1"/>
</dbReference>
<accession>A0AAF0WMY5</accession>
<evidence type="ECO:0000256" key="8">
    <source>
        <dbReference type="PROSITE-ProRule" id="PRU00175"/>
    </source>
</evidence>
<dbReference type="PROSITE" id="PS50089">
    <property type="entry name" value="ZF_RING_2"/>
    <property type="match status" value="1"/>
</dbReference>
<evidence type="ECO:0000313" key="11">
    <source>
        <dbReference type="EMBL" id="WOG92592.1"/>
    </source>
</evidence>
<reference evidence="11" key="1">
    <citation type="journal article" date="2016" name="Nat. Genet.">
        <title>A high-quality carrot genome assembly provides new insights into carotenoid accumulation and asterid genome evolution.</title>
        <authorList>
            <person name="Iorizzo M."/>
            <person name="Ellison S."/>
            <person name="Senalik D."/>
            <person name="Zeng P."/>
            <person name="Satapoomin P."/>
            <person name="Huang J."/>
            <person name="Bowman M."/>
            <person name="Iovene M."/>
            <person name="Sanseverino W."/>
            <person name="Cavagnaro P."/>
            <person name="Yildiz M."/>
            <person name="Macko-Podgorni A."/>
            <person name="Moranska E."/>
            <person name="Grzebelus E."/>
            <person name="Grzebelus D."/>
            <person name="Ashrafi H."/>
            <person name="Zheng Z."/>
            <person name="Cheng S."/>
            <person name="Spooner D."/>
            <person name="Van Deynze A."/>
            <person name="Simon P."/>
        </authorList>
    </citation>
    <scope>NUCLEOTIDE SEQUENCE</scope>
    <source>
        <tissue evidence="11">Leaf</tissue>
    </source>
</reference>